<dbReference type="Proteomes" id="UP000446658">
    <property type="component" value="Unassembled WGS sequence"/>
</dbReference>
<reference evidence="3 4" key="1">
    <citation type="submission" date="2019-11" db="EMBL/GenBank/DDBJ databases">
        <title>Draft genome sequence of Paludibacterium sp. dN18-1.</title>
        <authorList>
            <person name="Im W.-T."/>
        </authorList>
    </citation>
    <scope>NUCLEOTIDE SEQUENCE [LARGE SCALE GENOMIC DNA]</scope>
    <source>
        <strain evidence="4">dN 18-1</strain>
    </source>
</reference>
<evidence type="ECO:0000259" key="1">
    <source>
        <dbReference type="Pfam" id="PF06890"/>
    </source>
</evidence>
<dbReference type="InterPro" id="IPR013046">
    <property type="entry name" value="GpV/Gp45"/>
</dbReference>
<proteinExistence type="predicted"/>
<dbReference type="PIRSF" id="PIRSF012337">
    <property type="entry name" value="gp45"/>
    <property type="match status" value="1"/>
</dbReference>
<keyword evidence="4" id="KW-1185">Reference proteome</keyword>
<name>A0A844GB04_9NEIS</name>
<dbReference type="Pfam" id="PF06890">
    <property type="entry name" value="Phage_Mu_Gp45"/>
    <property type="match status" value="1"/>
</dbReference>
<sequence>MNPLQKLRLMVARGIVNLVNDAGGLQMLQISALDGETRDEVERVQNFGHTGNPPMAATPIMVAVAGSRDHLVAVAVDHEDSRPKGLQPGESATYNAFGVLFKYDQDGNATLTCKNLIVDASEGIQFNTPLTNFSEMATVNGLFSYKAGMSGSGGDGGKTTISGDFTHSGGDLSSNGVVVHLHYHGHVTRGSENTDSPT</sequence>
<feature type="domain" description="Phage spike trimer" evidence="2">
    <location>
        <begin position="112"/>
        <end position="175"/>
    </location>
</feature>
<comment type="caution">
    <text evidence="3">The sequence shown here is derived from an EMBL/GenBank/DDBJ whole genome shotgun (WGS) entry which is preliminary data.</text>
</comment>
<dbReference type="RefSeq" id="WP_230368829.1">
    <property type="nucleotide sequence ID" value="NZ_WLYX01000001.1"/>
</dbReference>
<dbReference type="InterPro" id="IPR014462">
    <property type="entry name" value="Phage_Mu_Gp45"/>
</dbReference>
<protein>
    <submittedName>
        <fullName evidence="3">Phage baseplate assembly protein V</fullName>
    </submittedName>
</protein>
<feature type="domain" description="Bacteriophage Mu Gp45 N-terminal" evidence="1">
    <location>
        <begin position="13"/>
        <end position="79"/>
    </location>
</feature>
<organism evidence="3 4">
    <name type="scientific">Paludibacterium denitrificans</name>
    <dbReference type="NCBI Taxonomy" id="2675226"/>
    <lineage>
        <taxon>Bacteria</taxon>
        <taxon>Pseudomonadati</taxon>
        <taxon>Pseudomonadota</taxon>
        <taxon>Betaproteobacteria</taxon>
        <taxon>Neisseriales</taxon>
        <taxon>Chromobacteriaceae</taxon>
        <taxon>Paludibacterium</taxon>
    </lineage>
</organism>
<dbReference type="EMBL" id="WLYX01000001">
    <property type="protein sequence ID" value="MTD32418.1"/>
    <property type="molecule type" value="Genomic_DNA"/>
</dbReference>
<evidence type="ECO:0000313" key="4">
    <source>
        <dbReference type="Proteomes" id="UP000446658"/>
    </source>
</evidence>
<dbReference type="InterPro" id="IPR040629">
    <property type="entry name" value="Phage_spike"/>
</dbReference>
<gene>
    <name evidence="3" type="ORF">GKE73_01285</name>
</gene>
<dbReference type="InterPro" id="IPR053861">
    <property type="entry name" value="Phage_Mu_Gp45_N"/>
</dbReference>
<dbReference type="NCBIfam" id="TIGR01644">
    <property type="entry name" value="phage_P2_V"/>
    <property type="match status" value="1"/>
</dbReference>
<accession>A0A844GB04</accession>
<dbReference type="AlphaFoldDB" id="A0A844GB04"/>
<evidence type="ECO:0000313" key="3">
    <source>
        <dbReference type="EMBL" id="MTD32418.1"/>
    </source>
</evidence>
<evidence type="ECO:0000259" key="2">
    <source>
        <dbReference type="Pfam" id="PF18715"/>
    </source>
</evidence>
<dbReference type="Pfam" id="PF18715">
    <property type="entry name" value="Phage_spike"/>
    <property type="match status" value="1"/>
</dbReference>